<dbReference type="Proteomes" id="UP001314170">
    <property type="component" value="Unassembled WGS sequence"/>
</dbReference>
<comment type="caution">
    <text evidence="1">The sequence shown here is derived from an EMBL/GenBank/DDBJ whole genome shotgun (WGS) entry which is preliminary data.</text>
</comment>
<dbReference type="AlphaFoldDB" id="A0AAV1ST10"/>
<name>A0AAV1ST10_9ROSI</name>
<reference evidence="1 2" key="1">
    <citation type="submission" date="2024-01" db="EMBL/GenBank/DDBJ databases">
        <authorList>
            <person name="Waweru B."/>
        </authorList>
    </citation>
    <scope>NUCLEOTIDE SEQUENCE [LARGE SCALE GENOMIC DNA]</scope>
</reference>
<gene>
    <name evidence="1" type="ORF">DCAF_LOCUS27471</name>
</gene>
<evidence type="ECO:0000313" key="2">
    <source>
        <dbReference type="Proteomes" id="UP001314170"/>
    </source>
</evidence>
<sequence>MAAGGGASSGISAPYGSLQDTPTWALATWLKKHRKTALFEAVEKLKSGDLASTN</sequence>
<dbReference type="EMBL" id="CAWUPB010001197">
    <property type="protein sequence ID" value="CAK7357187.1"/>
    <property type="molecule type" value="Genomic_DNA"/>
</dbReference>
<proteinExistence type="predicted"/>
<accession>A0AAV1ST10</accession>
<evidence type="ECO:0000313" key="1">
    <source>
        <dbReference type="EMBL" id="CAK7357187.1"/>
    </source>
</evidence>
<keyword evidence="2" id="KW-1185">Reference proteome</keyword>
<protein>
    <submittedName>
        <fullName evidence="1">Uncharacterized protein</fullName>
    </submittedName>
</protein>
<organism evidence="1 2">
    <name type="scientific">Dovyalis caffra</name>
    <dbReference type="NCBI Taxonomy" id="77055"/>
    <lineage>
        <taxon>Eukaryota</taxon>
        <taxon>Viridiplantae</taxon>
        <taxon>Streptophyta</taxon>
        <taxon>Embryophyta</taxon>
        <taxon>Tracheophyta</taxon>
        <taxon>Spermatophyta</taxon>
        <taxon>Magnoliopsida</taxon>
        <taxon>eudicotyledons</taxon>
        <taxon>Gunneridae</taxon>
        <taxon>Pentapetalae</taxon>
        <taxon>rosids</taxon>
        <taxon>fabids</taxon>
        <taxon>Malpighiales</taxon>
        <taxon>Salicaceae</taxon>
        <taxon>Flacourtieae</taxon>
        <taxon>Dovyalis</taxon>
    </lineage>
</organism>